<name>A0A178HLK2_9HYPH</name>
<evidence type="ECO:0000313" key="3">
    <source>
        <dbReference type="Proteomes" id="UP000078389"/>
    </source>
</evidence>
<dbReference type="AlphaFoldDB" id="A0A178HLK2"/>
<organism evidence="2 3">
    <name type="scientific">Devosia elaeis</name>
    <dbReference type="NCBI Taxonomy" id="1770058"/>
    <lineage>
        <taxon>Bacteria</taxon>
        <taxon>Pseudomonadati</taxon>
        <taxon>Pseudomonadota</taxon>
        <taxon>Alphaproteobacteria</taxon>
        <taxon>Hyphomicrobiales</taxon>
        <taxon>Devosiaceae</taxon>
        <taxon>Devosia</taxon>
    </lineage>
</organism>
<proteinExistence type="predicted"/>
<comment type="caution">
    <text evidence="2">The sequence shown here is derived from an EMBL/GenBank/DDBJ whole genome shotgun (WGS) entry which is preliminary data.</text>
</comment>
<keyword evidence="3" id="KW-1185">Reference proteome</keyword>
<feature type="region of interest" description="Disordered" evidence="1">
    <location>
        <begin position="216"/>
        <end position="235"/>
    </location>
</feature>
<evidence type="ECO:0000256" key="1">
    <source>
        <dbReference type="SAM" id="MobiDB-lite"/>
    </source>
</evidence>
<feature type="compositionally biased region" description="Low complexity" evidence="1">
    <location>
        <begin position="224"/>
        <end position="234"/>
    </location>
</feature>
<accession>A0A178HLK2</accession>
<sequence length="297" mass="31874">MVRQQKRHGDAQVSVVVRQPADLFADHLLECVPVERPAALQGRRQRANQVRLALQGPVHFLAQVGVPTDISFSHFPLLGFVEPSEGRERRARCHRRVRHLDPGGAGMTRATPISDTLFPPAEQIIAMATDAERAGLILRLPDAIVHEKIAELCEACVAVGFTVGAAFLTARAASFSSARRIDGGLALDVMAHLEDLRHAMMVIAFACAISPQKVSSPTGRTNRASRAARPAASFSGGGGMTDLSMKKIGKTAGRIEDRAELIGEFEFPIEMTEVGPQFVIPGCERPTDADATDGGKA</sequence>
<evidence type="ECO:0000313" key="2">
    <source>
        <dbReference type="EMBL" id="OAM73732.1"/>
    </source>
</evidence>
<dbReference type="Proteomes" id="UP000078389">
    <property type="component" value="Unassembled WGS sequence"/>
</dbReference>
<dbReference type="STRING" id="1770058.A3840_17200"/>
<gene>
    <name evidence="2" type="ORF">A3840_17200</name>
</gene>
<dbReference type="EMBL" id="LVVY01000130">
    <property type="protein sequence ID" value="OAM73732.1"/>
    <property type="molecule type" value="Genomic_DNA"/>
</dbReference>
<protein>
    <submittedName>
        <fullName evidence="2">Uncharacterized protein</fullName>
    </submittedName>
</protein>
<reference evidence="2 3" key="1">
    <citation type="submission" date="2016-03" db="EMBL/GenBank/DDBJ databases">
        <title>Genome sequencing of Devosia sp. S37.</title>
        <authorList>
            <person name="Mohd Nor M."/>
        </authorList>
    </citation>
    <scope>NUCLEOTIDE SEQUENCE [LARGE SCALE GENOMIC DNA]</scope>
    <source>
        <strain evidence="2 3">S37</strain>
    </source>
</reference>